<dbReference type="RefSeq" id="WP_004838039.1">
    <property type="nucleotide sequence ID" value="NZ_CACRSW010000003.1"/>
</dbReference>
<accession>A0A6N2RCR0</accession>
<dbReference type="EMBL" id="CACRSW010000003">
    <property type="protein sequence ID" value="VYS78682.1"/>
    <property type="molecule type" value="Genomic_DNA"/>
</dbReference>
<keyword evidence="1" id="KW-0812">Transmembrane</keyword>
<sequence>MNKNMYIGIVGGVIISIILNNAYNFPNKEMVAVVCAVIGAFFGASIDNKFKKSK</sequence>
<evidence type="ECO:0000313" key="4">
    <source>
        <dbReference type="Proteomes" id="UP000595276"/>
    </source>
</evidence>
<name>A0A6N2RCR0_9FIRM</name>
<keyword evidence="1" id="KW-0472">Membrane</keyword>
<feature type="transmembrane region" description="Helical" evidence="1">
    <location>
        <begin position="29"/>
        <end position="46"/>
    </location>
</feature>
<gene>
    <name evidence="3" type="ORF">AVLFYP127_01334</name>
    <name evidence="2" type="ORF">I6H45_01355</name>
</gene>
<evidence type="ECO:0000313" key="2">
    <source>
        <dbReference type="EMBL" id="QQB62146.1"/>
    </source>
</evidence>
<dbReference type="Proteomes" id="UP000595276">
    <property type="component" value="Chromosome"/>
</dbReference>
<evidence type="ECO:0000313" key="3">
    <source>
        <dbReference type="EMBL" id="VYS78682.1"/>
    </source>
</evidence>
<dbReference type="AlphaFoldDB" id="A0A6N2RCR0"/>
<reference evidence="3" key="1">
    <citation type="submission" date="2019-11" db="EMBL/GenBank/DDBJ databases">
        <authorList>
            <person name="Feng L."/>
        </authorList>
    </citation>
    <scope>NUCLEOTIDE SEQUENCE</scope>
    <source>
        <strain evidence="3">AvaginalisLFYP127</strain>
    </source>
</reference>
<organism evidence="3">
    <name type="scientific">Anaerococcus vaginalis</name>
    <dbReference type="NCBI Taxonomy" id="33037"/>
    <lineage>
        <taxon>Bacteria</taxon>
        <taxon>Bacillati</taxon>
        <taxon>Bacillota</taxon>
        <taxon>Tissierellia</taxon>
        <taxon>Tissierellales</taxon>
        <taxon>Peptoniphilaceae</taxon>
        <taxon>Anaerococcus</taxon>
    </lineage>
</organism>
<dbReference type="KEGG" id="avg:I6H45_01355"/>
<feature type="transmembrane region" description="Helical" evidence="1">
    <location>
        <begin position="5"/>
        <end position="23"/>
    </location>
</feature>
<dbReference type="GeneID" id="79021357"/>
<evidence type="ECO:0000256" key="1">
    <source>
        <dbReference type="SAM" id="Phobius"/>
    </source>
</evidence>
<reference evidence="2 4" key="2">
    <citation type="submission" date="2020-12" db="EMBL/GenBank/DDBJ databases">
        <title>FDA dAtabase for Regulatory Grade micrObial Sequences (FDA-ARGOS): Supporting development and validation of Infectious Disease Dx tests.</title>
        <authorList>
            <person name="Sproer C."/>
            <person name="Gronow S."/>
            <person name="Severitt S."/>
            <person name="Schroder I."/>
            <person name="Tallon L."/>
            <person name="Sadzewicz L."/>
            <person name="Zhao X."/>
            <person name="Boylan J."/>
            <person name="Ott S."/>
            <person name="Bowen H."/>
            <person name="Vavikolanu K."/>
            <person name="Mehta A."/>
            <person name="Aluvathingal J."/>
            <person name="Nadendla S."/>
            <person name="Lowell S."/>
            <person name="Myers T."/>
            <person name="Yan Y."/>
            <person name="Sichtig H."/>
        </authorList>
    </citation>
    <scope>NUCLEOTIDE SEQUENCE [LARGE SCALE GENOMIC DNA]</scope>
    <source>
        <strain evidence="2 4">FDAARGOS_988</strain>
    </source>
</reference>
<keyword evidence="1" id="KW-1133">Transmembrane helix</keyword>
<proteinExistence type="predicted"/>
<protein>
    <submittedName>
        <fullName evidence="3">Uncharacterized protein</fullName>
    </submittedName>
</protein>
<dbReference type="EMBL" id="CP066014">
    <property type="protein sequence ID" value="QQB62146.1"/>
    <property type="molecule type" value="Genomic_DNA"/>
</dbReference>